<feature type="compositionally biased region" description="Basic and acidic residues" evidence="1">
    <location>
        <begin position="72"/>
        <end position="92"/>
    </location>
</feature>
<accession>A0A4Y7TBM9</accession>
<comment type="caution">
    <text evidence="2">The sequence shown here is derived from an EMBL/GenBank/DDBJ whole genome shotgun (WGS) entry which is preliminary data.</text>
</comment>
<feature type="region of interest" description="Disordered" evidence="1">
    <location>
        <begin position="65"/>
        <end position="96"/>
    </location>
</feature>
<proteinExistence type="predicted"/>
<evidence type="ECO:0000313" key="2">
    <source>
        <dbReference type="EMBL" id="TEB31540.1"/>
    </source>
</evidence>
<feature type="region of interest" description="Disordered" evidence="1">
    <location>
        <begin position="263"/>
        <end position="284"/>
    </location>
</feature>
<gene>
    <name evidence="2" type="ORF">FA13DRAFT_1791338</name>
</gene>
<dbReference type="OrthoDB" id="3081234at2759"/>
<dbReference type="EMBL" id="QPFP01000018">
    <property type="protein sequence ID" value="TEB31540.1"/>
    <property type="molecule type" value="Genomic_DNA"/>
</dbReference>
<dbReference type="AlphaFoldDB" id="A0A4Y7TBM9"/>
<reference evidence="2 3" key="1">
    <citation type="journal article" date="2019" name="Nat. Ecol. Evol.">
        <title>Megaphylogeny resolves global patterns of mushroom evolution.</title>
        <authorList>
            <person name="Varga T."/>
            <person name="Krizsan K."/>
            <person name="Foldi C."/>
            <person name="Dima B."/>
            <person name="Sanchez-Garcia M."/>
            <person name="Sanchez-Ramirez S."/>
            <person name="Szollosi G.J."/>
            <person name="Szarkandi J.G."/>
            <person name="Papp V."/>
            <person name="Albert L."/>
            <person name="Andreopoulos W."/>
            <person name="Angelini C."/>
            <person name="Antonin V."/>
            <person name="Barry K.W."/>
            <person name="Bougher N.L."/>
            <person name="Buchanan P."/>
            <person name="Buyck B."/>
            <person name="Bense V."/>
            <person name="Catcheside P."/>
            <person name="Chovatia M."/>
            <person name="Cooper J."/>
            <person name="Damon W."/>
            <person name="Desjardin D."/>
            <person name="Finy P."/>
            <person name="Geml J."/>
            <person name="Haridas S."/>
            <person name="Hughes K."/>
            <person name="Justo A."/>
            <person name="Karasinski D."/>
            <person name="Kautmanova I."/>
            <person name="Kiss B."/>
            <person name="Kocsube S."/>
            <person name="Kotiranta H."/>
            <person name="LaButti K.M."/>
            <person name="Lechner B.E."/>
            <person name="Liimatainen K."/>
            <person name="Lipzen A."/>
            <person name="Lukacs Z."/>
            <person name="Mihaltcheva S."/>
            <person name="Morgado L.N."/>
            <person name="Niskanen T."/>
            <person name="Noordeloos M.E."/>
            <person name="Ohm R.A."/>
            <person name="Ortiz-Santana B."/>
            <person name="Ovrebo C."/>
            <person name="Racz N."/>
            <person name="Riley R."/>
            <person name="Savchenko A."/>
            <person name="Shiryaev A."/>
            <person name="Soop K."/>
            <person name="Spirin V."/>
            <person name="Szebenyi C."/>
            <person name="Tomsovsky M."/>
            <person name="Tulloss R.E."/>
            <person name="Uehling J."/>
            <person name="Grigoriev I.V."/>
            <person name="Vagvolgyi C."/>
            <person name="Papp T."/>
            <person name="Martin F.M."/>
            <person name="Miettinen O."/>
            <person name="Hibbett D.S."/>
            <person name="Nagy L.G."/>
        </authorList>
    </citation>
    <scope>NUCLEOTIDE SEQUENCE [LARGE SCALE GENOMIC DNA]</scope>
    <source>
        <strain evidence="2 3">FP101781</strain>
    </source>
</reference>
<sequence>MPSHSLVISHTQTQAMQHFFALRGSYRTNEPEEQAIEAEARAELSALLRVYWSGCRARSYSKRRRDGCAALKESDPRAQDSQRGEEMGREDMESQLVKEGIRALQRKVMKLKEERVPYEDVLRPLSPTHNRSYVFRDGRFSTLPSSAMSPTHLTSVLSDPAIASCIEELDVSLRLWAGWEWDVDEEWAMELKIQGGGKGERDANNPGDGDLIPASKQVDLPKLKKLAISTGNVPIGALLEMMTPPLGSIEVTRIRIEDDCAAQHKAASTRPSMGSTKRRRESLRERRIRVASRRVSRCLDGLDLILQHAAGDIEVCLPVGVQSPASVQGLALETVHRPER</sequence>
<organism evidence="2 3">
    <name type="scientific">Coprinellus micaceus</name>
    <name type="common">Glistening ink-cap mushroom</name>
    <name type="synonym">Coprinus micaceus</name>
    <dbReference type="NCBI Taxonomy" id="71717"/>
    <lineage>
        <taxon>Eukaryota</taxon>
        <taxon>Fungi</taxon>
        <taxon>Dikarya</taxon>
        <taxon>Basidiomycota</taxon>
        <taxon>Agaricomycotina</taxon>
        <taxon>Agaricomycetes</taxon>
        <taxon>Agaricomycetidae</taxon>
        <taxon>Agaricales</taxon>
        <taxon>Agaricineae</taxon>
        <taxon>Psathyrellaceae</taxon>
        <taxon>Coprinellus</taxon>
    </lineage>
</organism>
<dbReference type="Proteomes" id="UP000298030">
    <property type="component" value="Unassembled WGS sequence"/>
</dbReference>
<keyword evidence="3" id="KW-1185">Reference proteome</keyword>
<evidence type="ECO:0000256" key="1">
    <source>
        <dbReference type="SAM" id="MobiDB-lite"/>
    </source>
</evidence>
<name>A0A4Y7TBM9_COPMI</name>
<protein>
    <submittedName>
        <fullName evidence="2">Uncharacterized protein</fullName>
    </submittedName>
</protein>
<evidence type="ECO:0000313" key="3">
    <source>
        <dbReference type="Proteomes" id="UP000298030"/>
    </source>
</evidence>